<name>A0A481YWE5_9VIRU</name>
<reference evidence="1" key="1">
    <citation type="journal article" date="2019" name="MBio">
        <title>Virus Genomes from Deep Sea Sediments Expand the Ocean Megavirome and Support Independent Origins of Viral Gigantism.</title>
        <authorList>
            <person name="Backstrom D."/>
            <person name="Yutin N."/>
            <person name="Jorgensen S.L."/>
            <person name="Dharamshi J."/>
            <person name="Homa F."/>
            <person name="Zaremba-Niedwiedzka K."/>
            <person name="Spang A."/>
            <person name="Wolf Y.I."/>
            <person name="Koonin E.V."/>
            <person name="Ettema T.J."/>
        </authorList>
    </citation>
    <scope>NUCLEOTIDE SEQUENCE</scope>
</reference>
<protein>
    <submittedName>
        <fullName evidence="1">Uncharacterized protein</fullName>
    </submittedName>
</protein>
<dbReference type="EMBL" id="MK500345">
    <property type="protein sequence ID" value="QBK87197.1"/>
    <property type="molecule type" value="Genomic_DNA"/>
</dbReference>
<evidence type="ECO:0000313" key="1">
    <source>
        <dbReference type="EMBL" id="QBK87197.1"/>
    </source>
</evidence>
<accession>A0A481YWE5</accession>
<sequence length="96" mass="11402">MTRQVRHHVWYALKNNKKYSTTDYLGCDIATYRQYIEEQFTDEMSWDNYGVWHIDHITPIKYGDPTIDEVANRLHYTNTQPMWGSDNISKGNRSIG</sequence>
<gene>
    <name evidence="1" type="ORF">LCMAC201_00990</name>
</gene>
<organism evidence="1">
    <name type="scientific">Marseillevirus LCMAC201</name>
    <dbReference type="NCBI Taxonomy" id="2506605"/>
    <lineage>
        <taxon>Viruses</taxon>
        <taxon>Varidnaviria</taxon>
        <taxon>Bamfordvirae</taxon>
        <taxon>Nucleocytoviricota</taxon>
        <taxon>Megaviricetes</taxon>
        <taxon>Pimascovirales</taxon>
        <taxon>Pimascovirales incertae sedis</taxon>
        <taxon>Marseilleviridae</taxon>
    </lineage>
</organism>
<proteinExistence type="predicted"/>